<dbReference type="InterPro" id="IPR029063">
    <property type="entry name" value="SAM-dependent_MTases_sf"/>
</dbReference>
<dbReference type="Pfam" id="PF03269">
    <property type="entry name" value="DUF268"/>
    <property type="match status" value="1"/>
</dbReference>
<keyword evidence="2" id="KW-1185">Reference proteome</keyword>
<dbReference type="SUPFAM" id="SSF53335">
    <property type="entry name" value="S-adenosyl-L-methionine-dependent methyltransferases"/>
    <property type="match status" value="1"/>
</dbReference>
<gene>
    <name evidence="1" type="ORF">ATO67_04755</name>
</gene>
<protein>
    <recommendedName>
        <fullName evidence="3">DUF268 domain-containing protein</fullName>
    </recommendedName>
</protein>
<reference evidence="1 2" key="1">
    <citation type="submission" date="2015-11" db="EMBL/GenBank/DDBJ databases">
        <title>Draft genome sequence of Agrobacterium sp. R89-1.</title>
        <authorList>
            <person name="Zahradnik J."/>
            <person name="Kyslikova E."/>
            <person name="Palyzova A."/>
            <person name="Kyslik P."/>
        </authorList>
    </citation>
    <scope>NUCLEOTIDE SEQUENCE [LARGE SCALE GENOMIC DNA]</scope>
    <source>
        <strain evidence="1 2">R89-1</strain>
    </source>
</reference>
<organism evidence="1 2">
    <name type="scientific">Agrobacterium bohemicum</name>
    <dbReference type="NCBI Taxonomy" id="2052828"/>
    <lineage>
        <taxon>Bacteria</taxon>
        <taxon>Pseudomonadati</taxon>
        <taxon>Pseudomonadota</taxon>
        <taxon>Alphaproteobacteria</taxon>
        <taxon>Hyphomicrobiales</taxon>
        <taxon>Rhizobiaceae</taxon>
        <taxon>Rhizobium/Agrobacterium group</taxon>
        <taxon>Agrobacterium</taxon>
    </lineage>
</organism>
<dbReference type="STRING" id="2052828.ATO67_04755"/>
<dbReference type="AlphaFoldDB" id="A0A135P3F4"/>
<proteinExistence type="predicted"/>
<dbReference type="EMBL" id="LNUW01000028">
    <property type="protein sequence ID" value="KXG85936.1"/>
    <property type="molecule type" value="Genomic_DNA"/>
</dbReference>
<dbReference type="RefSeq" id="WP_067645098.1">
    <property type="nucleotide sequence ID" value="NZ_KQ961024.1"/>
</dbReference>
<dbReference type="OrthoDB" id="9792586at2"/>
<dbReference type="Proteomes" id="UP000070498">
    <property type="component" value="Unassembled WGS sequence"/>
</dbReference>
<evidence type="ECO:0000313" key="1">
    <source>
        <dbReference type="EMBL" id="KXG85936.1"/>
    </source>
</evidence>
<dbReference type="InterPro" id="IPR004951">
    <property type="entry name" value="DUF268_CAE_spp"/>
</dbReference>
<evidence type="ECO:0000313" key="2">
    <source>
        <dbReference type="Proteomes" id="UP000070498"/>
    </source>
</evidence>
<evidence type="ECO:0008006" key="3">
    <source>
        <dbReference type="Google" id="ProtNLM"/>
    </source>
</evidence>
<accession>A0A135P3F4</accession>
<comment type="caution">
    <text evidence="1">The sequence shown here is derived from an EMBL/GenBank/DDBJ whole genome shotgun (WGS) entry which is preliminary data.</text>
</comment>
<name>A0A135P3F4_9HYPH</name>
<sequence>MGLLRELKKMARVCGIDTNKLYNYRFMRRYLADKKKWLEQGGKIDKLRMVLEDFSDSAGVVKGHYFHQDLLVASYVHAASPVRHIDVGSRIDGFVAHVASFREIEVLDVRPLQPTSHKNIVFRQADLMRDAGEEITDSLSCLHAIEHFGLGRYGDPIDVTGHERGISNLVRMLKNNGILYISFPIGRTDQVHFNAHRVFHATSVLNHDSIKLNMTLERFDYVDDLGNLKLREPVDGDATKVRYGCGIYTFRKTNSQAPA</sequence>